<reference evidence="3 4" key="1">
    <citation type="submission" date="2014-06" db="EMBL/GenBank/DDBJ databases">
        <title>Evolutionary Origins and Diversification of the Mycorrhizal Mutualists.</title>
        <authorList>
            <consortium name="DOE Joint Genome Institute"/>
            <consortium name="Mycorrhizal Genomics Consortium"/>
            <person name="Kohler A."/>
            <person name="Kuo A."/>
            <person name="Nagy L.G."/>
            <person name="Floudas D."/>
            <person name="Copeland A."/>
            <person name="Barry K.W."/>
            <person name="Cichocki N."/>
            <person name="Veneault-Fourrey C."/>
            <person name="LaButti K."/>
            <person name="Lindquist E.A."/>
            <person name="Lipzen A."/>
            <person name="Lundell T."/>
            <person name="Morin E."/>
            <person name="Murat C."/>
            <person name="Riley R."/>
            <person name="Ohm R."/>
            <person name="Sun H."/>
            <person name="Tunlid A."/>
            <person name="Henrissat B."/>
            <person name="Grigoriev I.V."/>
            <person name="Hibbett D.S."/>
            <person name="Martin F."/>
        </authorList>
    </citation>
    <scope>NUCLEOTIDE SEQUENCE [LARGE SCALE GENOMIC DNA]</scope>
    <source>
        <strain evidence="3 4">SS14</strain>
    </source>
</reference>
<evidence type="ECO:0000313" key="4">
    <source>
        <dbReference type="Proteomes" id="UP000054279"/>
    </source>
</evidence>
<dbReference type="InterPro" id="IPR008775">
    <property type="entry name" value="Phytyl_CoA_dOase-like"/>
</dbReference>
<dbReference type="Pfam" id="PF05721">
    <property type="entry name" value="PhyH"/>
    <property type="match status" value="1"/>
</dbReference>
<dbReference type="OrthoDB" id="445007at2759"/>
<dbReference type="Gene3D" id="2.60.120.620">
    <property type="entry name" value="q2cbj1_9rhob like domain"/>
    <property type="match status" value="1"/>
</dbReference>
<organism evidence="3 4">
    <name type="scientific">Sphaerobolus stellatus (strain SS14)</name>
    <dbReference type="NCBI Taxonomy" id="990650"/>
    <lineage>
        <taxon>Eukaryota</taxon>
        <taxon>Fungi</taxon>
        <taxon>Dikarya</taxon>
        <taxon>Basidiomycota</taxon>
        <taxon>Agaricomycotina</taxon>
        <taxon>Agaricomycetes</taxon>
        <taxon>Phallomycetidae</taxon>
        <taxon>Geastrales</taxon>
        <taxon>Sphaerobolaceae</taxon>
        <taxon>Sphaerobolus</taxon>
    </lineage>
</organism>
<comment type="cofactor">
    <cofactor evidence="1">
        <name>Fe cation</name>
        <dbReference type="ChEBI" id="CHEBI:24875"/>
    </cofactor>
</comment>
<gene>
    <name evidence="3" type="ORF">M422DRAFT_38179</name>
</gene>
<dbReference type="EMBL" id="KN837365">
    <property type="protein sequence ID" value="KIJ26548.1"/>
    <property type="molecule type" value="Genomic_DNA"/>
</dbReference>
<accession>A0A0C9TBP2</accession>
<keyword evidence="4" id="KW-1185">Reference proteome</keyword>
<evidence type="ECO:0000256" key="2">
    <source>
        <dbReference type="ARBA" id="ARBA00005830"/>
    </source>
</evidence>
<evidence type="ECO:0008006" key="5">
    <source>
        <dbReference type="Google" id="ProtNLM"/>
    </source>
</evidence>
<sequence length="286" mass="32500">MNFLRRASTVSSSLGAPFIRPQHVQEFWQKGYMRLPSVVPKELRPNLLQWINEIKSWPGKTDKAYLQYEEIDHTGKRVLCTSENFARYHSGLNGILRNPRVLGCMSDLLGSQAYLFKEKINYKLPMGGGYPPHTDAPSYIHIDHEVQRHISMLICVEKATPENGCLEVVAGSHLEDIETEKDQPTLSRKWEAKQKWEPLPMEPGEALVFDSWLAHRSSDNKSPKGRASIYATYNGGKDLHEAYYAHRSALWPATAQRDPNNDYRQGAAVYAWATPMETVTTVTAKL</sequence>
<dbReference type="PANTHER" id="PTHR20883:SF51">
    <property type="entry name" value="PHYTANOYL-COA HYDROXYLASE"/>
    <property type="match status" value="1"/>
</dbReference>
<comment type="similarity">
    <text evidence="2">Belongs to the PhyH family.</text>
</comment>
<evidence type="ECO:0000313" key="3">
    <source>
        <dbReference type="EMBL" id="KIJ26548.1"/>
    </source>
</evidence>
<name>A0A0C9TBP2_SPHS4</name>
<dbReference type="PANTHER" id="PTHR20883">
    <property type="entry name" value="PHYTANOYL-COA DIOXYGENASE DOMAIN CONTAINING 1"/>
    <property type="match status" value="1"/>
</dbReference>
<protein>
    <recommendedName>
        <fullName evidence="5">Phytanoyl-CoA dioxygenase</fullName>
    </recommendedName>
</protein>
<proteinExistence type="inferred from homology"/>
<dbReference type="AlphaFoldDB" id="A0A0C9TBP2"/>
<dbReference type="HOGENOM" id="CLU_048953_10_0_1"/>
<evidence type="ECO:0000256" key="1">
    <source>
        <dbReference type="ARBA" id="ARBA00001962"/>
    </source>
</evidence>
<dbReference type="SUPFAM" id="SSF51197">
    <property type="entry name" value="Clavaminate synthase-like"/>
    <property type="match status" value="1"/>
</dbReference>
<dbReference type="Proteomes" id="UP000054279">
    <property type="component" value="Unassembled WGS sequence"/>
</dbReference>